<dbReference type="Proteomes" id="UP000301751">
    <property type="component" value="Unassembled WGS sequence"/>
</dbReference>
<evidence type="ECO:0000259" key="1">
    <source>
        <dbReference type="Pfam" id="PF04273"/>
    </source>
</evidence>
<keyword evidence="3" id="KW-1185">Reference proteome</keyword>
<dbReference type="Pfam" id="PF04273">
    <property type="entry name" value="BLH_phosphatase"/>
    <property type="match status" value="1"/>
</dbReference>
<dbReference type="InterPro" id="IPR029021">
    <property type="entry name" value="Prot-tyrosine_phosphatase-like"/>
</dbReference>
<dbReference type="EMBL" id="BJCL01000001">
    <property type="protein sequence ID" value="GCL61411.1"/>
    <property type="molecule type" value="Genomic_DNA"/>
</dbReference>
<gene>
    <name evidence="2" type="ORF">AQPW35_04920</name>
</gene>
<protein>
    <recommendedName>
        <fullName evidence="1">Beta-lactamase hydrolase-like protein phosphatase-like domain-containing protein</fullName>
    </recommendedName>
</protein>
<dbReference type="RefSeq" id="WP_137731162.1">
    <property type="nucleotide sequence ID" value="NZ_BJCL01000001.1"/>
</dbReference>
<name>A0A480AII7_9BURK</name>
<accession>A0A480AII7</accession>
<dbReference type="GO" id="GO:0016787">
    <property type="term" value="F:hydrolase activity"/>
    <property type="evidence" value="ECO:0007669"/>
    <property type="project" value="InterPro"/>
</dbReference>
<dbReference type="InterPro" id="IPR005939">
    <property type="entry name" value="BLH_phosphatase-like"/>
</dbReference>
<dbReference type="SUPFAM" id="SSF52799">
    <property type="entry name" value="(Phosphotyrosine protein) phosphatases II"/>
    <property type="match status" value="1"/>
</dbReference>
<evidence type="ECO:0000313" key="3">
    <source>
        <dbReference type="Proteomes" id="UP000301751"/>
    </source>
</evidence>
<organism evidence="2 3">
    <name type="scientific">Pseudaquabacterium pictum</name>
    <dbReference type="NCBI Taxonomy" id="2315236"/>
    <lineage>
        <taxon>Bacteria</taxon>
        <taxon>Pseudomonadati</taxon>
        <taxon>Pseudomonadota</taxon>
        <taxon>Betaproteobacteria</taxon>
        <taxon>Burkholderiales</taxon>
        <taxon>Sphaerotilaceae</taxon>
        <taxon>Pseudaquabacterium</taxon>
    </lineage>
</organism>
<comment type="caution">
    <text evidence="2">The sequence shown here is derived from an EMBL/GenBank/DDBJ whole genome shotgun (WGS) entry which is preliminary data.</text>
</comment>
<proteinExistence type="predicted"/>
<reference evidence="3" key="1">
    <citation type="submission" date="2019-03" db="EMBL/GenBank/DDBJ databases">
        <title>Aquabacterium pictum sp.nov., the first bacteriochlorophyll a-containing freshwater bacterium in the genus Aquabacterium of the class Betaproteobacteria.</title>
        <authorList>
            <person name="Hirose S."/>
            <person name="Tank M."/>
            <person name="Hara E."/>
            <person name="Tamaki H."/>
            <person name="Takaichi S."/>
            <person name="Haruta S."/>
            <person name="Hanada S."/>
        </authorList>
    </citation>
    <scope>NUCLEOTIDE SEQUENCE [LARGE SCALE GENOMIC DNA]</scope>
    <source>
        <strain evidence="3">W35</strain>
    </source>
</reference>
<feature type="domain" description="Beta-lactamase hydrolase-like protein phosphatase-like" evidence="1">
    <location>
        <begin position="7"/>
        <end position="113"/>
    </location>
</feature>
<dbReference type="NCBIfam" id="TIGR01244">
    <property type="entry name" value="TIGR01244 family sulfur transferase"/>
    <property type="match status" value="1"/>
</dbReference>
<evidence type="ECO:0000313" key="2">
    <source>
        <dbReference type="EMBL" id="GCL61411.1"/>
    </source>
</evidence>
<sequence>MSTNLPLRQIADTVCVAPQLAPEAMAELARLGFKSVVNNRPDFEHGPDQPTSAAIEAAAVAAGLEYRHLPVDGGWQSPEQIAAFADLLKTLPQPMLAFCRSGARSTRLFQQATAG</sequence>
<dbReference type="Gene3D" id="3.90.190.10">
    <property type="entry name" value="Protein tyrosine phosphatase superfamily"/>
    <property type="match status" value="1"/>
</dbReference>
<dbReference type="AlphaFoldDB" id="A0A480AII7"/>
<dbReference type="OrthoDB" id="9802771at2"/>